<accession>A0A157M7U5</accession>
<keyword evidence="1" id="KW-1133">Transmembrane helix</keyword>
<evidence type="ECO:0000313" key="4">
    <source>
        <dbReference type="Proteomes" id="UP000077037"/>
    </source>
</evidence>
<protein>
    <recommendedName>
        <fullName evidence="2">DUF4178 domain-containing protein</fullName>
    </recommendedName>
</protein>
<dbReference type="RefSeq" id="WP_066409545.1">
    <property type="nucleotide sequence ID" value="NZ_FKBS01000012.1"/>
</dbReference>
<evidence type="ECO:0000313" key="3">
    <source>
        <dbReference type="EMBL" id="SAI04649.1"/>
    </source>
</evidence>
<dbReference type="AlphaFoldDB" id="A0A157M7U5"/>
<evidence type="ECO:0000256" key="1">
    <source>
        <dbReference type="SAM" id="Phobius"/>
    </source>
</evidence>
<dbReference type="Proteomes" id="UP000077037">
    <property type="component" value="Unassembled WGS sequence"/>
</dbReference>
<feature type="transmembrane region" description="Helical" evidence="1">
    <location>
        <begin position="471"/>
        <end position="490"/>
    </location>
</feature>
<organism evidence="3 4">
    <name type="scientific">Bordetella ansorpii</name>
    <dbReference type="NCBI Taxonomy" id="288768"/>
    <lineage>
        <taxon>Bacteria</taxon>
        <taxon>Pseudomonadati</taxon>
        <taxon>Pseudomonadota</taxon>
        <taxon>Betaproteobacteria</taxon>
        <taxon>Burkholderiales</taxon>
        <taxon>Alcaligenaceae</taxon>
        <taxon>Bordetella</taxon>
    </lineage>
</organism>
<dbReference type="EMBL" id="FKBS01000012">
    <property type="protein sequence ID" value="SAI04649.1"/>
    <property type="molecule type" value="Genomic_DNA"/>
</dbReference>
<dbReference type="InterPro" id="IPR025235">
    <property type="entry name" value="DUF4178"/>
</dbReference>
<feature type="domain" description="DUF4178" evidence="2">
    <location>
        <begin position="280"/>
        <end position="419"/>
    </location>
</feature>
<dbReference type="Pfam" id="PF13785">
    <property type="entry name" value="DUF4178"/>
    <property type="match status" value="2"/>
</dbReference>
<sequence>MQQILCPQCGAPVKFQSAASVMAVCGACRSTLLKDAESVRRIGTMSEVLEDYSPIQIGTAGQFDGKRFDVIGRLQLQYDDGFWNEWYLFFDDGSDGWLSDASGQYAVTRPRKISELMSGPPAFDALKPDDKVNLTGRLFSAADVRTARSTAGQGELPFAVPEGGWTARVADFRFGDEFLTLDYSDGGTPTAYLGKSIGLDALQRATLRPTHLIEEASGVFQGTIEALDCPNCGAPISFAAAVATQVNCPSCQAIVDCSGDTALVIQKQREVSAFKTTLALGEKATINGSAYTLIGLMRCTDSDPEEPYVWIEYLLHSPQAGFLWLVETPDGWSRARVCDQWPHQPDPASAVLDGRKYTLDERYTSTVEVALGAFNWRVHQGYLTRCADFTSAFPKGFTTITREETDTELGWSGSNTVRPAQLAEWFKRPELAQPSRSTAKNKSPYGSLGWIATMAMLFLNFEQIFSAGLPFLLAGLFLIWMPLGAIKLLWKGSKE</sequence>
<keyword evidence="1" id="KW-0472">Membrane</keyword>
<keyword evidence="1" id="KW-0812">Transmembrane</keyword>
<feature type="domain" description="DUF4178" evidence="2">
    <location>
        <begin position="56"/>
        <end position="197"/>
    </location>
</feature>
<proteinExistence type="predicted"/>
<dbReference type="OrthoDB" id="228033at2"/>
<name>A0A157M7U5_9BORD</name>
<reference evidence="3 4" key="1">
    <citation type="submission" date="2016-03" db="EMBL/GenBank/DDBJ databases">
        <authorList>
            <consortium name="Pathogen Informatics"/>
        </authorList>
    </citation>
    <scope>NUCLEOTIDE SEQUENCE [LARGE SCALE GENOMIC DNA]</scope>
    <source>
        <strain evidence="3 4">NCTC13364</strain>
    </source>
</reference>
<gene>
    <name evidence="3" type="ORF">SAMEA1982600_01043</name>
</gene>
<evidence type="ECO:0000259" key="2">
    <source>
        <dbReference type="Pfam" id="PF13785"/>
    </source>
</evidence>